<gene>
    <name evidence="2" type="ORF">ARMGADRAFT_1076152</name>
</gene>
<feature type="compositionally biased region" description="Basic residues" evidence="1">
    <location>
        <begin position="810"/>
        <end position="819"/>
    </location>
</feature>
<feature type="compositionally biased region" description="Polar residues" evidence="1">
    <location>
        <begin position="793"/>
        <end position="802"/>
    </location>
</feature>
<dbReference type="Pfam" id="PF10384">
    <property type="entry name" value="Scm3"/>
    <property type="match status" value="1"/>
</dbReference>
<feature type="compositionally biased region" description="Basic and acidic residues" evidence="1">
    <location>
        <begin position="444"/>
        <end position="460"/>
    </location>
</feature>
<evidence type="ECO:0000313" key="3">
    <source>
        <dbReference type="Proteomes" id="UP000217790"/>
    </source>
</evidence>
<feature type="compositionally biased region" description="Low complexity" evidence="1">
    <location>
        <begin position="559"/>
        <end position="573"/>
    </location>
</feature>
<dbReference type="Gene3D" id="1.10.20.10">
    <property type="entry name" value="Histone, subunit A"/>
    <property type="match status" value="1"/>
</dbReference>
<dbReference type="GO" id="GO:0042393">
    <property type="term" value="F:histone binding"/>
    <property type="evidence" value="ECO:0007669"/>
    <property type="project" value="InterPro"/>
</dbReference>
<feature type="compositionally biased region" description="Basic and acidic residues" evidence="1">
    <location>
        <begin position="474"/>
        <end position="489"/>
    </location>
</feature>
<feature type="compositionally biased region" description="Low complexity" evidence="1">
    <location>
        <begin position="277"/>
        <end position="287"/>
    </location>
</feature>
<dbReference type="OrthoDB" id="2420608at2759"/>
<organism evidence="2 3">
    <name type="scientific">Armillaria gallica</name>
    <name type="common">Bulbous honey fungus</name>
    <name type="synonym">Armillaria bulbosa</name>
    <dbReference type="NCBI Taxonomy" id="47427"/>
    <lineage>
        <taxon>Eukaryota</taxon>
        <taxon>Fungi</taxon>
        <taxon>Dikarya</taxon>
        <taxon>Basidiomycota</taxon>
        <taxon>Agaricomycotina</taxon>
        <taxon>Agaricomycetes</taxon>
        <taxon>Agaricomycetidae</taxon>
        <taxon>Agaricales</taxon>
        <taxon>Marasmiineae</taxon>
        <taxon>Physalacriaceae</taxon>
        <taxon>Armillaria</taxon>
    </lineage>
</organism>
<evidence type="ECO:0000313" key="2">
    <source>
        <dbReference type="EMBL" id="PBK97688.1"/>
    </source>
</evidence>
<feature type="region of interest" description="Disordered" evidence="1">
    <location>
        <begin position="1"/>
        <end position="76"/>
    </location>
</feature>
<feature type="compositionally biased region" description="Polar residues" evidence="1">
    <location>
        <begin position="746"/>
        <end position="760"/>
    </location>
</feature>
<keyword evidence="3" id="KW-1185">Reference proteome</keyword>
<dbReference type="InterPro" id="IPR009072">
    <property type="entry name" value="Histone-fold"/>
</dbReference>
<feature type="compositionally biased region" description="Acidic residues" evidence="1">
    <location>
        <begin position="245"/>
        <end position="256"/>
    </location>
</feature>
<dbReference type="AlphaFoldDB" id="A0A2H3E3G9"/>
<feature type="compositionally biased region" description="Basic and acidic residues" evidence="1">
    <location>
        <begin position="61"/>
        <end position="76"/>
    </location>
</feature>
<dbReference type="EMBL" id="KZ293649">
    <property type="protein sequence ID" value="PBK97688.1"/>
    <property type="molecule type" value="Genomic_DNA"/>
</dbReference>
<reference evidence="3" key="1">
    <citation type="journal article" date="2017" name="Nat. Ecol. Evol.">
        <title>Genome expansion and lineage-specific genetic innovations in the forest pathogenic fungi Armillaria.</title>
        <authorList>
            <person name="Sipos G."/>
            <person name="Prasanna A.N."/>
            <person name="Walter M.C."/>
            <person name="O'Connor E."/>
            <person name="Balint B."/>
            <person name="Krizsan K."/>
            <person name="Kiss B."/>
            <person name="Hess J."/>
            <person name="Varga T."/>
            <person name="Slot J."/>
            <person name="Riley R."/>
            <person name="Boka B."/>
            <person name="Rigling D."/>
            <person name="Barry K."/>
            <person name="Lee J."/>
            <person name="Mihaltcheva S."/>
            <person name="LaButti K."/>
            <person name="Lipzen A."/>
            <person name="Waldron R."/>
            <person name="Moloney N.M."/>
            <person name="Sperisen C."/>
            <person name="Kredics L."/>
            <person name="Vagvoelgyi C."/>
            <person name="Patrignani A."/>
            <person name="Fitzpatrick D."/>
            <person name="Nagy I."/>
            <person name="Doyle S."/>
            <person name="Anderson J.B."/>
            <person name="Grigoriev I.V."/>
            <person name="Gueldener U."/>
            <person name="Muensterkoetter M."/>
            <person name="Nagy L.G."/>
        </authorList>
    </citation>
    <scope>NUCLEOTIDE SEQUENCE [LARGE SCALE GENOMIC DNA]</scope>
    <source>
        <strain evidence="3">Ar21-2</strain>
    </source>
</reference>
<dbReference type="InterPro" id="IPR018465">
    <property type="entry name" value="Scm3/HJURP"/>
</dbReference>
<dbReference type="InParanoid" id="A0A2H3E3G9"/>
<feature type="compositionally biased region" description="Basic and acidic residues" evidence="1">
    <location>
        <begin position="110"/>
        <end position="123"/>
    </location>
</feature>
<feature type="region of interest" description="Disordered" evidence="1">
    <location>
        <begin position="277"/>
        <end position="661"/>
    </location>
</feature>
<feature type="compositionally biased region" description="Polar residues" evidence="1">
    <location>
        <begin position="711"/>
        <end position="723"/>
    </location>
</feature>
<dbReference type="Proteomes" id="UP000217790">
    <property type="component" value="Unassembled WGS sequence"/>
</dbReference>
<sequence length="886" mass="97759">MQPQRSKPLPTTTAPITPSQSPPQSPSFSSARWRTPGSVPPQKRRRLSTPRRAGSSSVQDRPIDPDQAKAESERRMLDVWDRLAERYSRRIDEDDVVDLVTGDVIEDRGVLRSMDRWEVGRSPDEDEGNDDRSAVEEEEEEESTDELNCLGDSTEEADLSLLGRSVVPTPAIDPDDPVDAALLKEFSEAERRQLCGEEDTLTVDGVDHNAQNNDSRTDGSDESDDEVQILESAPHTPTQDRVSDSDDDFCPFGEDDVNFSVGITEIKDIEPDVILTLPSSDPAALPSPSKPNRTLRKSSMSPAKPTKKLPRPPSQLQTPPRSSSSVPPAGVEDIESSAAPLPSPSPTPTRPEPASHPRTRSSGPTPGPSKSRAPFRVEDSETPPPRLDLTKINRGNKHPSPMKARKKTESPVVVAETKQPQSTVQKRHLKAEVVIVKRSRSQSRAREVEGDERTEREQKILKGKGKSALTPENIEEKKPPQKRSSEVHNLDLYYESDGPDESDASPPSSPLKGKGKAAAFPASPRGNQAPPRKRVEVLASAGENVTRKRKRVSDVHMDPSSSKPGPSSRYSRPTPVTVSDCESPVEEIEKPPPRQNITARRRSKMKARSPESDDEVYSSNQDSPEAPPRRSLSYFNPPPPSEHFYPYPSAYPPREQGSSYAPLYDPRAQYIISQAMHQLSALATSWPGVEHHPLPPAHPPYTPSRHRGFSGSASSSMYNTPTQRMHPHPYDYDPNLSRGTLPPSSPDFQSSPTPEGVQTTGRASSLVARSRSRGRRVSFRIEKEADIVELDSMQVSPPSNTRNQKDEHHSVRRDKGKGKARFEDAIDDYESEPEPVKEPVTRGRSAGRAQTPAPQGPSRMLSEPPRRGRSLSARPIDPGSKSRRAR</sequence>
<evidence type="ECO:0000256" key="1">
    <source>
        <dbReference type="SAM" id="MobiDB-lite"/>
    </source>
</evidence>
<dbReference type="OMA" id="DIQEPEY"/>
<feature type="region of interest" description="Disordered" evidence="1">
    <location>
        <begin position="110"/>
        <end position="156"/>
    </location>
</feature>
<protein>
    <submittedName>
        <fullName evidence="2">Uncharacterized protein</fullName>
    </submittedName>
</protein>
<feature type="compositionally biased region" description="Acidic residues" evidence="1">
    <location>
        <begin position="136"/>
        <end position="145"/>
    </location>
</feature>
<feature type="region of interest" description="Disordered" evidence="1">
    <location>
        <begin position="687"/>
        <end position="886"/>
    </location>
</feature>
<proteinExistence type="predicted"/>
<feature type="compositionally biased region" description="Pro residues" evidence="1">
    <location>
        <begin position="341"/>
        <end position="351"/>
    </location>
</feature>
<dbReference type="STRING" id="47427.A0A2H3E3G9"/>
<dbReference type="GO" id="GO:0005634">
    <property type="term" value="C:nucleus"/>
    <property type="evidence" value="ECO:0007669"/>
    <property type="project" value="InterPro"/>
</dbReference>
<dbReference type="GO" id="GO:0046982">
    <property type="term" value="F:protein heterodimerization activity"/>
    <property type="evidence" value="ECO:0007669"/>
    <property type="project" value="InterPro"/>
</dbReference>
<feature type="region of interest" description="Disordered" evidence="1">
    <location>
        <begin position="197"/>
        <end position="256"/>
    </location>
</feature>
<name>A0A2H3E3G9_ARMGA</name>
<feature type="compositionally biased region" description="Low complexity" evidence="1">
    <location>
        <begin position="10"/>
        <end position="19"/>
    </location>
</feature>
<accession>A0A2H3E3G9</accession>
<feature type="compositionally biased region" description="Polar residues" evidence="1">
    <location>
        <begin position="314"/>
        <end position="326"/>
    </location>
</feature>